<sequence length="302" mass="34181">MNRLRAVFALMVIATGSLFAQTAIPAASMYLNQSRPGMTPKVFAPDRVSLKDHYEYGSVFSNDGKEFYYAVIINSKPQIRCIRFEKNAWTAPKIIIASEKYEYNDPFLSPDGKRLYFISDRSANGQGQKKDFDIWYIERKQDGWSDVPINAGPAINSEKNEYYMSFTKNGTMYFSSNGGTSAATDKNYDIRSSAYSKGKFQAFRKLSGNVNTENYEADVFVSPDEQYVIFCAERPEGLGAGDLYISFKSKTGEWQKAKNMGSIINTGGYEFCPFVTSDGKYLFFSRDGDIFWVKAEVIETLR</sequence>
<gene>
    <name evidence="2" type="ORF">ON006_12990</name>
</gene>
<accession>A0A9E8SN40</accession>
<dbReference type="InterPro" id="IPR011659">
    <property type="entry name" value="WD40"/>
</dbReference>
<evidence type="ECO:0000313" key="2">
    <source>
        <dbReference type="EMBL" id="WAC14853.1"/>
    </source>
</evidence>
<name>A0A9E8SN40_9BACT</name>
<evidence type="ECO:0000313" key="3">
    <source>
        <dbReference type="Proteomes" id="UP001164653"/>
    </source>
</evidence>
<proteinExistence type="predicted"/>
<dbReference type="RefSeq" id="WP_244820220.1">
    <property type="nucleotide sequence ID" value="NZ_CP112998.1"/>
</dbReference>
<evidence type="ECO:0008006" key="4">
    <source>
        <dbReference type="Google" id="ProtNLM"/>
    </source>
</evidence>
<dbReference type="Gene3D" id="2.120.10.30">
    <property type="entry name" value="TolB, C-terminal domain"/>
    <property type="match status" value="1"/>
</dbReference>
<protein>
    <recommendedName>
        <fullName evidence="4">WD40-like Beta Propeller Repeat</fullName>
    </recommendedName>
</protein>
<dbReference type="EMBL" id="CP112998">
    <property type="protein sequence ID" value="WAC14853.1"/>
    <property type="molecule type" value="Genomic_DNA"/>
</dbReference>
<dbReference type="KEGG" id="dpf:ON006_12990"/>
<organism evidence="2 3">
    <name type="scientific">Dyadobacter pollutisoli</name>
    <dbReference type="NCBI Taxonomy" id="2910158"/>
    <lineage>
        <taxon>Bacteria</taxon>
        <taxon>Pseudomonadati</taxon>
        <taxon>Bacteroidota</taxon>
        <taxon>Cytophagia</taxon>
        <taxon>Cytophagales</taxon>
        <taxon>Spirosomataceae</taxon>
        <taxon>Dyadobacter</taxon>
    </lineage>
</organism>
<dbReference type="AlphaFoldDB" id="A0A9E8SN40"/>
<dbReference type="InterPro" id="IPR011042">
    <property type="entry name" value="6-blade_b-propeller_TolB-like"/>
</dbReference>
<reference evidence="2" key="1">
    <citation type="submission" date="2022-11" db="EMBL/GenBank/DDBJ databases">
        <title>Dyadobacter pollutisoli sp. nov., isolated from plastic dumped soil.</title>
        <authorList>
            <person name="Kim J.M."/>
            <person name="Kim K.R."/>
            <person name="Lee J.K."/>
            <person name="Hao L."/>
            <person name="Jeon C.O."/>
        </authorList>
    </citation>
    <scope>NUCLEOTIDE SEQUENCE</scope>
    <source>
        <strain evidence="2">U1</strain>
    </source>
</reference>
<feature type="signal peptide" evidence="1">
    <location>
        <begin position="1"/>
        <end position="20"/>
    </location>
</feature>
<dbReference type="SUPFAM" id="SSF82171">
    <property type="entry name" value="DPP6 N-terminal domain-like"/>
    <property type="match status" value="1"/>
</dbReference>
<keyword evidence="1" id="KW-0732">Signal</keyword>
<keyword evidence="3" id="KW-1185">Reference proteome</keyword>
<dbReference type="Proteomes" id="UP001164653">
    <property type="component" value="Chromosome"/>
</dbReference>
<dbReference type="Pfam" id="PF07676">
    <property type="entry name" value="PD40"/>
    <property type="match status" value="4"/>
</dbReference>
<evidence type="ECO:0000256" key="1">
    <source>
        <dbReference type="SAM" id="SignalP"/>
    </source>
</evidence>
<feature type="chain" id="PRO_5038738813" description="WD40-like Beta Propeller Repeat" evidence="1">
    <location>
        <begin position="21"/>
        <end position="302"/>
    </location>
</feature>